<dbReference type="AlphaFoldDB" id="A0A9Q0YS99"/>
<name>A0A9Q0YS99_HOLLE</name>
<dbReference type="SUPFAM" id="SSF51735">
    <property type="entry name" value="NAD(P)-binding Rossmann-fold domains"/>
    <property type="match status" value="1"/>
</dbReference>
<keyword evidence="2" id="KW-0560">Oxidoreductase</keyword>
<keyword evidence="4" id="KW-0472">Membrane</keyword>
<dbReference type="PRINTS" id="PR00081">
    <property type="entry name" value="GDHRDH"/>
</dbReference>
<evidence type="ECO:0000256" key="3">
    <source>
        <dbReference type="RuleBase" id="RU000363"/>
    </source>
</evidence>
<evidence type="ECO:0000313" key="6">
    <source>
        <dbReference type="Proteomes" id="UP001152320"/>
    </source>
</evidence>
<evidence type="ECO:0000256" key="1">
    <source>
        <dbReference type="ARBA" id="ARBA00006484"/>
    </source>
</evidence>
<sequence length="257" mass="28990">MKNLQKKAVLEKKAGESLNKSLFIRELDISNEESILKFLKETYATEGRIDILINNAGIGQSDHFEHIPLKDMQTVFQTNVFGTMRITQEVMKKMKEKRSGHIIFISSILGVFPVPFCDIYIASKFAIEGLVGCLAPVLRAFNISVTDIQPGPVDTPGLENIIKNKLGSFEQEGNPKLDLKVDKETHAMKLAYWDKFMVPLFQRGLQSSHEVAEVIKKCIYEKNPRVLIQTNEVTEKMIKEVLADPTGDKAVEYMASL</sequence>
<comment type="caution">
    <text evidence="5">The sequence shown here is derived from an EMBL/GenBank/DDBJ whole genome shotgun (WGS) entry which is preliminary data.</text>
</comment>
<dbReference type="Proteomes" id="UP001152320">
    <property type="component" value="Chromosome 18"/>
</dbReference>
<dbReference type="PANTHER" id="PTHR43391">
    <property type="entry name" value="RETINOL DEHYDROGENASE-RELATED"/>
    <property type="match status" value="1"/>
</dbReference>
<protein>
    <submittedName>
        <fullName evidence="5">Retinol dehydrogenase 8</fullName>
    </submittedName>
</protein>
<proteinExistence type="inferred from homology"/>
<keyword evidence="4" id="KW-0812">Transmembrane</keyword>
<dbReference type="OrthoDB" id="47007at2759"/>
<dbReference type="GO" id="GO:0005829">
    <property type="term" value="C:cytosol"/>
    <property type="evidence" value="ECO:0007669"/>
    <property type="project" value="TreeGrafter"/>
</dbReference>
<accession>A0A9Q0YS99</accession>
<comment type="similarity">
    <text evidence="1 3">Belongs to the short-chain dehydrogenases/reductases (SDR) family.</text>
</comment>
<dbReference type="PANTHER" id="PTHR43391:SF86">
    <property type="entry name" value="SHORT-CHAIN DEHYDROGENASE_REDUCTASE FAMILY PROTEIN"/>
    <property type="match status" value="1"/>
</dbReference>
<organism evidence="5 6">
    <name type="scientific">Holothuria leucospilota</name>
    <name type="common">Black long sea cucumber</name>
    <name type="synonym">Mertensiothuria leucospilota</name>
    <dbReference type="NCBI Taxonomy" id="206669"/>
    <lineage>
        <taxon>Eukaryota</taxon>
        <taxon>Metazoa</taxon>
        <taxon>Echinodermata</taxon>
        <taxon>Eleutherozoa</taxon>
        <taxon>Echinozoa</taxon>
        <taxon>Holothuroidea</taxon>
        <taxon>Aspidochirotacea</taxon>
        <taxon>Aspidochirotida</taxon>
        <taxon>Holothuriidae</taxon>
        <taxon>Holothuria</taxon>
    </lineage>
</organism>
<feature type="transmembrane region" description="Helical" evidence="4">
    <location>
        <begin position="101"/>
        <end position="121"/>
    </location>
</feature>
<dbReference type="EMBL" id="JAIZAY010000018">
    <property type="protein sequence ID" value="KAJ8024601.1"/>
    <property type="molecule type" value="Genomic_DNA"/>
</dbReference>
<dbReference type="Pfam" id="PF00106">
    <property type="entry name" value="adh_short"/>
    <property type="match status" value="1"/>
</dbReference>
<evidence type="ECO:0000256" key="4">
    <source>
        <dbReference type="SAM" id="Phobius"/>
    </source>
</evidence>
<keyword evidence="4" id="KW-1133">Transmembrane helix</keyword>
<dbReference type="GO" id="GO:0016491">
    <property type="term" value="F:oxidoreductase activity"/>
    <property type="evidence" value="ECO:0007669"/>
    <property type="project" value="UniProtKB-KW"/>
</dbReference>
<dbReference type="InterPro" id="IPR002347">
    <property type="entry name" value="SDR_fam"/>
</dbReference>
<dbReference type="InterPro" id="IPR036291">
    <property type="entry name" value="NAD(P)-bd_dom_sf"/>
</dbReference>
<reference evidence="5" key="1">
    <citation type="submission" date="2021-10" db="EMBL/GenBank/DDBJ databases">
        <title>Tropical sea cucumber genome reveals ecological adaptation and Cuvierian tubules defense mechanism.</title>
        <authorList>
            <person name="Chen T."/>
        </authorList>
    </citation>
    <scope>NUCLEOTIDE SEQUENCE</scope>
    <source>
        <strain evidence="5">Nanhai2018</strain>
        <tissue evidence="5">Muscle</tissue>
    </source>
</reference>
<gene>
    <name evidence="5" type="ORF">HOLleu_34546</name>
</gene>
<evidence type="ECO:0000256" key="2">
    <source>
        <dbReference type="ARBA" id="ARBA00023002"/>
    </source>
</evidence>
<dbReference type="PRINTS" id="PR00080">
    <property type="entry name" value="SDRFAMILY"/>
</dbReference>
<dbReference type="Gene3D" id="3.40.50.720">
    <property type="entry name" value="NAD(P)-binding Rossmann-like Domain"/>
    <property type="match status" value="1"/>
</dbReference>
<evidence type="ECO:0000313" key="5">
    <source>
        <dbReference type="EMBL" id="KAJ8024601.1"/>
    </source>
</evidence>
<keyword evidence="6" id="KW-1185">Reference proteome</keyword>